<reference evidence="1 2" key="1">
    <citation type="submission" date="2020-08" db="EMBL/GenBank/DDBJ databases">
        <authorList>
            <person name="Koutsovoulos G."/>
            <person name="Danchin GJ E."/>
        </authorList>
    </citation>
    <scope>NUCLEOTIDE SEQUENCE [LARGE SCALE GENOMIC DNA]</scope>
</reference>
<dbReference type="AlphaFoldDB" id="A0A6V7WU50"/>
<evidence type="ECO:0000313" key="1">
    <source>
        <dbReference type="EMBL" id="CAD2190585.1"/>
    </source>
</evidence>
<protein>
    <submittedName>
        <fullName evidence="1">Uncharacterized protein</fullName>
    </submittedName>
</protein>
<comment type="caution">
    <text evidence="1">The sequence shown here is derived from an EMBL/GenBank/DDBJ whole genome shotgun (WGS) entry which is preliminary data.</text>
</comment>
<dbReference type="EMBL" id="CAJEWN010000816">
    <property type="protein sequence ID" value="CAD2190585.1"/>
    <property type="molecule type" value="Genomic_DNA"/>
</dbReference>
<proteinExistence type="predicted"/>
<accession>A0A6V7WU50</accession>
<sequence length="93" mass="11215">MVIQYIFDRMFFSEQAFDAWVQLNNWHCWRHGQPSYYTCNEIPGLDPPCPARMRMRRLPGGRFEVSLKYDHQHGRVIYFFVHALSEFNLFALI</sequence>
<evidence type="ECO:0000313" key="2">
    <source>
        <dbReference type="Proteomes" id="UP000580250"/>
    </source>
</evidence>
<name>A0A6V7WU50_MELEN</name>
<gene>
    <name evidence="1" type="ORF">MENT_LOCUS43380</name>
</gene>
<organism evidence="1 2">
    <name type="scientific">Meloidogyne enterolobii</name>
    <name type="common">Root-knot nematode worm</name>
    <name type="synonym">Meloidogyne mayaguensis</name>
    <dbReference type="NCBI Taxonomy" id="390850"/>
    <lineage>
        <taxon>Eukaryota</taxon>
        <taxon>Metazoa</taxon>
        <taxon>Ecdysozoa</taxon>
        <taxon>Nematoda</taxon>
        <taxon>Chromadorea</taxon>
        <taxon>Rhabditida</taxon>
        <taxon>Tylenchina</taxon>
        <taxon>Tylenchomorpha</taxon>
        <taxon>Tylenchoidea</taxon>
        <taxon>Meloidogynidae</taxon>
        <taxon>Meloidogyninae</taxon>
        <taxon>Meloidogyne</taxon>
    </lineage>
</organism>
<dbReference type="Proteomes" id="UP000580250">
    <property type="component" value="Unassembled WGS sequence"/>
</dbReference>